<feature type="domain" description="Amidohydrolase-related" evidence="2">
    <location>
        <begin position="9"/>
        <end position="300"/>
    </location>
</feature>
<comment type="caution">
    <text evidence="3">The sequence shown here is derived from an EMBL/GenBank/DDBJ whole genome shotgun (WGS) entry which is preliminary data.</text>
</comment>
<accession>A0A841AKB8</accession>
<dbReference type="EMBL" id="JACHMJ010000001">
    <property type="protein sequence ID" value="MBB5842113.1"/>
    <property type="molecule type" value="Genomic_DNA"/>
</dbReference>
<evidence type="ECO:0000256" key="1">
    <source>
        <dbReference type="ARBA" id="ARBA00038310"/>
    </source>
</evidence>
<keyword evidence="3" id="KW-0378">Hydrolase</keyword>
<evidence type="ECO:0000313" key="3">
    <source>
        <dbReference type="EMBL" id="MBB5842113.1"/>
    </source>
</evidence>
<dbReference type="InterPro" id="IPR032466">
    <property type="entry name" value="Metal_Hydrolase"/>
</dbReference>
<dbReference type="InterPro" id="IPR006680">
    <property type="entry name" value="Amidohydro-rel"/>
</dbReference>
<name>A0A841AKB8_9MICO</name>
<dbReference type="Pfam" id="PF04909">
    <property type="entry name" value="Amidohydro_2"/>
    <property type="match status" value="1"/>
</dbReference>
<dbReference type="SUPFAM" id="SSF51556">
    <property type="entry name" value="Metallo-dependent hydrolases"/>
    <property type="match status" value="1"/>
</dbReference>
<evidence type="ECO:0000259" key="2">
    <source>
        <dbReference type="Pfam" id="PF04909"/>
    </source>
</evidence>
<sequence>MTAYTGKIVDAHHHFWQPALGKQPWLLPDAHIPFRYGDYESIKREYLPPDLLADAAGFDVVGTVTMETEWNADDPVGEIEHIEGVAREYGLPNAAVAHAVLADPGVESVIAAIAEHGIVRGVRNKPGQAASAAAASTHPSLLSDPQWIAGFETLATYDLDFELQVAWWHLDEALALAESHPGQTIILNHAGLPSDRSREGLDGWAAAMRRFARAPNVAVKISGIGQPDRPWTVADNREIVETVADTFSVDRIMFASNFPVDGLTGSYADIYGGFVEITRDWSDDEQTAAFFGNAVKYYRLTGLAT</sequence>
<dbReference type="AlphaFoldDB" id="A0A841AKB8"/>
<reference evidence="3 4" key="1">
    <citation type="submission" date="2020-08" db="EMBL/GenBank/DDBJ databases">
        <title>Sequencing the genomes of 1000 actinobacteria strains.</title>
        <authorList>
            <person name="Klenk H.-P."/>
        </authorList>
    </citation>
    <scope>NUCLEOTIDE SEQUENCE [LARGE SCALE GENOMIC DNA]</scope>
    <source>
        <strain evidence="3 4">DSM 105784</strain>
    </source>
</reference>
<dbReference type="PANTHER" id="PTHR43569">
    <property type="entry name" value="AMIDOHYDROLASE"/>
    <property type="match status" value="1"/>
</dbReference>
<dbReference type="Gene3D" id="3.20.20.140">
    <property type="entry name" value="Metal-dependent hydrolases"/>
    <property type="match status" value="1"/>
</dbReference>
<dbReference type="InterPro" id="IPR052350">
    <property type="entry name" value="Metallo-dep_Lactonases"/>
</dbReference>
<dbReference type="PANTHER" id="PTHR43569:SF1">
    <property type="entry name" value="BLL3371 PROTEIN"/>
    <property type="match status" value="1"/>
</dbReference>
<keyword evidence="4" id="KW-1185">Reference proteome</keyword>
<organism evidence="3 4">
    <name type="scientific">Conyzicola lurida</name>
    <dbReference type="NCBI Taxonomy" id="1172621"/>
    <lineage>
        <taxon>Bacteria</taxon>
        <taxon>Bacillati</taxon>
        <taxon>Actinomycetota</taxon>
        <taxon>Actinomycetes</taxon>
        <taxon>Micrococcales</taxon>
        <taxon>Microbacteriaceae</taxon>
        <taxon>Conyzicola</taxon>
    </lineage>
</organism>
<comment type="similarity">
    <text evidence="1">Belongs to the metallo-dependent hydrolases superfamily.</text>
</comment>
<proteinExistence type="inferred from homology"/>
<dbReference type="Proteomes" id="UP000536685">
    <property type="component" value="Unassembled WGS sequence"/>
</dbReference>
<protein>
    <submittedName>
        <fullName evidence="3">Putative TIM-barrel fold metal-dependent hydrolase</fullName>
    </submittedName>
</protein>
<dbReference type="GO" id="GO:0016787">
    <property type="term" value="F:hydrolase activity"/>
    <property type="evidence" value="ECO:0007669"/>
    <property type="project" value="UniProtKB-KW"/>
</dbReference>
<gene>
    <name evidence="3" type="ORF">HD599_000436</name>
</gene>
<dbReference type="RefSeq" id="WP_184233234.1">
    <property type="nucleotide sequence ID" value="NZ_JACHMJ010000001.1"/>
</dbReference>
<evidence type="ECO:0000313" key="4">
    <source>
        <dbReference type="Proteomes" id="UP000536685"/>
    </source>
</evidence>